<dbReference type="AlphaFoldDB" id="A0A1I7HI32"/>
<dbReference type="EMBL" id="FPBK01000009">
    <property type="protein sequence ID" value="SFU60365.1"/>
    <property type="molecule type" value="Genomic_DNA"/>
</dbReference>
<keyword evidence="2" id="KW-0418">Kinase</keyword>
<keyword evidence="3" id="KW-1185">Reference proteome</keyword>
<organism evidence="2 3">
    <name type="scientific">Pustulibacterium marinum</name>
    <dbReference type="NCBI Taxonomy" id="1224947"/>
    <lineage>
        <taxon>Bacteria</taxon>
        <taxon>Pseudomonadati</taxon>
        <taxon>Bacteroidota</taxon>
        <taxon>Flavobacteriia</taxon>
        <taxon>Flavobacteriales</taxon>
        <taxon>Flavobacteriaceae</taxon>
        <taxon>Pustulibacterium</taxon>
    </lineage>
</organism>
<accession>A0A1I7HI32</accession>
<name>A0A1I7HI32_9FLAO</name>
<dbReference type="GO" id="GO:0016301">
    <property type="term" value="F:kinase activity"/>
    <property type="evidence" value="ECO:0007669"/>
    <property type="project" value="UniProtKB-KW"/>
</dbReference>
<keyword evidence="2" id="KW-0808">Transferase</keyword>
<dbReference type="CDD" id="cd00038">
    <property type="entry name" value="CAP_ED"/>
    <property type="match status" value="1"/>
</dbReference>
<gene>
    <name evidence="2" type="ORF">SAMN05216480_10993</name>
</gene>
<dbReference type="InterPro" id="IPR014710">
    <property type="entry name" value="RmlC-like_jellyroll"/>
</dbReference>
<feature type="domain" description="Cyclic nucleotide-binding" evidence="1">
    <location>
        <begin position="23"/>
        <end position="115"/>
    </location>
</feature>
<proteinExistence type="predicted"/>
<dbReference type="Pfam" id="PF00027">
    <property type="entry name" value="cNMP_binding"/>
    <property type="match status" value="1"/>
</dbReference>
<dbReference type="InterPro" id="IPR018490">
    <property type="entry name" value="cNMP-bd_dom_sf"/>
</dbReference>
<dbReference type="OrthoDB" id="1092431at2"/>
<dbReference type="Gene3D" id="2.60.120.10">
    <property type="entry name" value="Jelly Rolls"/>
    <property type="match status" value="1"/>
</dbReference>
<evidence type="ECO:0000259" key="1">
    <source>
        <dbReference type="PROSITE" id="PS50042"/>
    </source>
</evidence>
<sequence>MFDFYFEKFNEKAPVATTDKALISKHLSLKSLKKKDILLQEGAVCKHTFFVQKGMLRAYTIDENGNEHIVQFAPEGWHIADLYSFFTEEPATLFIDAVEDSEIILIAKEDHEILLSQSHCYETFTRELITAAYVALQQRFNSSMSSSPDMCYSDFMNRYPNIANRVPQHMIASYLGLTPETLSRVRRRIAKAK</sequence>
<dbReference type="STRING" id="1224947.SAMN05216480_10993"/>
<dbReference type="RefSeq" id="WP_093025459.1">
    <property type="nucleotide sequence ID" value="NZ_FPBK01000009.1"/>
</dbReference>
<evidence type="ECO:0000313" key="2">
    <source>
        <dbReference type="EMBL" id="SFU60365.1"/>
    </source>
</evidence>
<dbReference type="Proteomes" id="UP000199138">
    <property type="component" value="Unassembled WGS sequence"/>
</dbReference>
<dbReference type="PROSITE" id="PS50042">
    <property type="entry name" value="CNMP_BINDING_3"/>
    <property type="match status" value="1"/>
</dbReference>
<dbReference type="SUPFAM" id="SSF51206">
    <property type="entry name" value="cAMP-binding domain-like"/>
    <property type="match status" value="1"/>
</dbReference>
<reference evidence="2 3" key="1">
    <citation type="submission" date="2016-10" db="EMBL/GenBank/DDBJ databases">
        <authorList>
            <person name="de Groot N.N."/>
        </authorList>
    </citation>
    <scope>NUCLEOTIDE SEQUENCE [LARGE SCALE GENOMIC DNA]</scope>
    <source>
        <strain evidence="2 3">CGMCC 1.12333</strain>
    </source>
</reference>
<dbReference type="InterPro" id="IPR000595">
    <property type="entry name" value="cNMP-bd_dom"/>
</dbReference>
<evidence type="ECO:0000313" key="3">
    <source>
        <dbReference type="Proteomes" id="UP000199138"/>
    </source>
</evidence>
<protein>
    <submittedName>
        <fullName evidence="2">cAMP-binding domain of CRP or a regulatory subunit of cAMP-dependent protein kinases</fullName>
    </submittedName>
</protein>